<feature type="region of interest" description="Disordered" evidence="1">
    <location>
        <begin position="63"/>
        <end position="87"/>
    </location>
</feature>
<evidence type="ECO:0000313" key="2">
    <source>
        <dbReference type="EnsemblPlants" id="OBART03G12100.1"/>
    </source>
</evidence>
<dbReference type="Proteomes" id="UP000026960">
    <property type="component" value="Chromosome 3"/>
</dbReference>
<feature type="compositionally biased region" description="Polar residues" evidence="1">
    <location>
        <begin position="73"/>
        <end position="87"/>
    </location>
</feature>
<name>A0A0D3FGR8_9ORYZ</name>
<evidence type="ECO:0000256" key="1">
    <source>
        <dbReference type="SAM" id="MobiDB-lite"/>
    </source>
</evidence>
<dbReference type="AlphaFoldDB" id="A0A0D3FGR8"/>
<reference evidence="2" key="2">
    <citation type="submission" date="2015-03" db="UniProtKB">
        <authorList>
            <consortium name="EnsemblPlants"/>
        </authorList>
    </citation>
    <scope>IDENTIFICATION</scope>
</reference>
<feature type="compositionally biased region" description="Low complexity" evidence="1">
    <location>
        <begin position="14"/>
        <end position="23"/>
    </location>
</feature>
<sequence>MWGSRGSHTDSAATSDKTGVKTTKGSKVRRWPPLFPHAPVPTALIRFSPRALSRFFPARSHARLTAPPCSGSAARSTSTVTARGNNS</sequence>
<reference evidence="2" key="1">
    <citation type="journal article" date="2009" name="Rice">
        <title>De Novo Next Generation Sequencing of Plant Genomes.</title>
        <authorList>
            <person name="Rounsley S."/>
            <person name="Marri P.R."/>
            <person name="Yu Y."/>
            <person name="He R."/>
            <person name="Sisneros N."/>
            <person name="Goicoechea J.L."/>
            <person name="Lee S.J."/>
            <person name="Angelova A."/>
            <person name="Kudrna D."/>
            <person name="Luo M."/>
            <person name="Affourtit J."/>
            <person name="Desany B."/>
            <person name="Knight J."/>
            <person name="Niazi F."/>
            <person name="Egholm M."/>
            <person name="Wing R.A."/>
        </authorList>
    </citation>
    <scope>NUCLEOTIDE SEQUENCE [LARGE SCALE GENOMIC DNA]</scope>
    <source>
        <strain evidence="2">cv. IRGC 105608</strain>
    </source>
</reference>
<dbReference type="PaxDb" id="65489-OBART03G12100.1"/>
<protein>
    <submittedName>
        <fullName evidence="2">Uncharacterized protein</fullName>
    </submittedName>
</protein>
<organism evidence="2">
    <name type="scientific">Oryza barthii</name>
    <dbReference type="NCBI Taxonomy" id="65489"/>
    <lineage>
        <taxon>Eukaryota</taxon>
        <taxon>Viridiplantae</taxon>
        <taxon>Streptophyta</taxon>
        <taxon>Embryophyta</taxon>
        <taxon>Tracheophyta</taxon>
        <taxon>Spermatophyta</taxon>
        <taxon>Magnoliopsida</taxon>
        <taxon>Liliopsida</taxon>
        <taxon>Poales</taxon>
        <taxon>Poaceae</taxon>
        <taxon>BOP clade</taxon>
        <taxon>Oryzoideae</taxon>
        <taxon>Oryzeae</taxon>
        <taxon>Oryzinae</taxon>
        <taxon>Oryza</taxon>
    </lineage>
</organism>
<evidence type="ECO:0000313" key="3">
    <source>
        <dbReference type="Proteomes" id="UP000026960"/>
    </source>
</evidence>
<dbReference type="HOGENOM" id="CLU_2486934_0_0_1"/>
<dbReference type="EnsemblPlants" id="OBART03G12100.1">
    <property type="protein sequence ID" value="OBART03G12100.1"/>
    <property type="gene ID" value="OBART03G12100"/>
</dbReference>
<accession>A0A0D3FGR8</accession>
<dbReference type="Gramene" id="OBART03G12100.1">
    <property type="protein sequence ID" value="OBART03G12100.1"/>
    <property type="gene ID" value="OBART03G12100"/>
</dbReference>
<feature type="region of interest" description="Disordered" evidence="1">
    <location>
        <begin position="1"/>
        <end position="35"/>
    </location>
</feature>
<keyword evidence="3" id="KW-1185">Reference proteome</keyword>
<proteinExistence type="predicted"/>